<dbReference type="EMBL" id="CM000913">
    <property type="protein sequence ID" value="EFG08813.1"/>
    <property type="molecule type" value="Genomic_DNA"/>
</dbReference>
<evidence type="ECO:0000256" key="2">
    <source>
        <dbReference type="SAM" id="Phobius"/>
    </source>
</evidence>
<organism evidence="4 5">
    <name type="scientific">Streptomyces clavuligerus</name>
    <dbReference type="NCBI Taxonomy" id="1901"/>
    <lineage>
        <taxon>Bacteria</taxon>
        <taxon>Bacillati</taxon>
        <taxon>Actinomycetota</taxon>
        <taxon>Actinomycetes</taxon>
        <taxon>Kitasatosporales</taxon>
        <taxon>Streptomycetaceae</taxon>
        <taxon>Streptomyces</taxon>
    </lineage>
</organism>
<dbReference type="SMART" id="SM00530">
    <property type="entry name" value="HTH_XRE"/>
    <property type="match status" value="1"/>
</dbReference>
<dbReference type="AlphaFoldDB" id="E2Q398"/>
<feature type="compositionally biased region" description="Basic and acidic residues" evidence="1">
    <location>
        <begin position="212"/>
        <end position="225"/>
    </location>
</feature>
<evidence type="ECO:0000313" key="4">
    <source>
        <dbReference type="EMBL" id="EFG08813.1"/>
    </source>
</evidence>
<evidence type="ECO:0000259" key="3">
    <source>
        <dbReference type="SMART" id="SM00530"/>
    </source>
</evidence>
<feature type="region of interest" description="Disordered" evidence="1">
    <location>
        <begin position="188"/>
        <end position="249"/>
    </location>
</feature>
<proteinExistence type="predicted"/>
<sequence>MARWKALPEDLDPEVRDFVEQLRRLVDRSGLGIAAVSDRTGYSKTSWERYLNGRILAPKGAIVALAEATGNDPFHLTTLWELAERAWSRAEARHDRTMEQIRISQARAALGVPEPSAQDPASPGGPGRGGRRAAGGRKSGGGHRNSGHRTGGRGNGGGRKGGRLLAGAVGVGALAVVAALIVLLGGGDDKNAEPASATKPLTGSSAGSAAAPDKDEIKNTAKDNADAGAAPGTAADDASASADTKCTGDSCTGSNPEAMGCGGTLATTVSSAKVGGATMEVRYSKACRAAWARITEATPGDTLDVSTGGAGLQKGVVDAGGNAFTAMTSVPEGATATACATVKATGGKTCTDE</sequence>
<dbReference type="GeneID" id="93729753"/>
<dbReference type="RefSeq" id="WP_003961560.1">
    <property type="nucleotide sequence ID" value="NZ_CM000913.1"/>
</dbReference>
<protein>
    <submittedName>
        <fullName evidence="4">Putative membrane protein</fullName>
    </submittedName>
</protein>
<dbReference type="CDD" id="cd00093">
    <property type="entry name" value="HTH_XRE"/>
    <property type="match status" value="1"/>
</dbReference>
<feature type="transmembrane region" description="Helical" evidence="2">
    <location>
        <begin position="164"/>
        <end position="186"/>
    </location>
</feature>
<evidence type="ECO:0000313" key="5">
    <source>
        <dbReference type="Proteomes" id="UP000002357"/>
    </source>
</evidence>
<dbReference type="Proteomes" id="UP000002357">
    <property type="component" value="Chromosome"/>
</dbReference>
<reference evidence="4 5" key="1">
    <citation type="journal article" date="2010" name="Genome Biol. Evol.">
        <title>The sequence of a 1.8-mb bacterial linear plasmid reveals a rich evolutionary reservoir of secondary metabolic pathways.</title>
        <authorList>
            <person name="Medema M.H."/>
            <person name="Trefzer A."/>
            <person name="Kovalchuk A."/>
            <person name="van den Berg M."/>
            <person name="Mueller U."/>
            <person name="Heijne W."/>
            <person name="Wu L."/>
            <person name="Alam M.T."/>
            <person name="Ronning C.M."/>
            <person name="Nierman W.C."/>
            <person name="Bovenberg R.A.L."/>
            <person name="Breitling R."/>
            <person name="Takano E."/>
        </authorList>
    </citation>
    <scope>NUCLEOTIDE SEQUENCE [LARGE SCALE GENOMIC DNA]</scope>
    <source>
        <strain evidence="5">ATCC 27064 / DSM 738 / JCM 4710 / NBRC 13307 / NCIMB 12785 / NRRL 3585 / VKM Ac-602</strain>
    </source>
</reference>
<dbReference type="OrthoDB" id="4334712at2"/>
<dbReference type="Pfam" id="PF13560">
    <property type="entry name" value="HTH_31"/>
    <property type="match status" value="1"/>
</dbReference>
<keyword evidence="5" id="KW-1185">Reference proteome</keyword>
<dbReference type="InterPro" id="IPR021224">
    <property type="entry name" value="DUF2690"/>
</dbReference>
<feature type="compositionally biased region" description="Low complexity" evidence="1">
    <location>
        <begin position="226"/>
        <end position="244"/>
    </location>
</feature>
<keyword evidence="2" id="KW-0472">Membrane</keyword>
<feature type="region of interest" description="Disordered" evidence="1">
    <location>
        <begin position="108"/>
        <end position="159"/>
    </location>
</feature>
<dbReference type="STRING" id="1901.BB341_09980"/>
<evidence type="ECO:0000256" key="1">
    <source>
        <dbReference type="SAM" id="MobiDB-lite"/>
    </source>
</evidence>
<keyword evidence="2" id="KW-0812">Transmembrane</keyword>
<dbReference type="KEGG" id="sclf:BB341_09980"/>
<gene>
    <name evidence="4" type="ORF">SCLAV_3741</name>
</gene>
<accession>E2Q398</accession>
<dbReference type="InterPro" id="IPR001387">
    <property type="entry name" value="Cro/C1-type_HTH"/>
</dbReference>
<feature type="domain" description="HTH cro/C1-type" evidence="3">
    <location>
        <begin position="21"/>
        <end position="76"/>
    </location>
</feature>
<name>E2Q398_STRCL</name>
<keyword evidence="2" id="KW-1133">Transmembrane helix</keyword>
<dbReference type="Pfam" id="PF10901">
    <property type="entry name" value="DUF2690"/>
    <property type="match status" value="1"/>
</dbReference>
<dbReference type="eggNOG" id="ENOG5033XVA">
    <property type="taxonomic scope" value="Bacteria"/>
</dbReference>